<evidence type="ECO:0000313" key="3">
    <source>
        <dbReference type="Proteomes" id="UP000764837"/>
    </source>
</evidence>
<gene>
    <name evidence="2" type="ORF">JOD64_005385</name>
</gene>
<dbReference type="EMBL" id="JAFBBP010000001">
    <property type="protein sequence ID" value="MBM7494163.1"/>
    <property type="molecule type" value="Genomic_DNA"/>
</dbReference>
<comment type="caution">
    <text evidence="2">The sequence shown here is derived from an EMBL/GenBank/DDBJ whole genome shotgun (WGS) entry which is preliminary data.</text>
</comment>
<proteinExistence type="predicted"/>
<feature type="domain" description="Carrier" evidence="1">
    <location>
        <begin position="1"/>
        <end position="47"/>
    </location>
</feature>
<dbReference type="PROSITE" id="PS50075">
    <property type="entry name" value="CARRIER"/>
    <property type="match status" value="1"/>
</dbReference>
<name>A0ABS2M148_9ACTN</name>
<dbReference type="Gene3D" id="1.10.1200.10">
    <property type="entry name" value="ACP-like"/>
    <property type="match status" value="1"/>
</dbReference>
<keyword evidence="3" id="KW-1185">Reference proteome</keyword>
<dbReference type="SUPFAM" id="SSF47336">
    <property type="entry name" value="ACP-like"/>
    <property type="match status" value="1"/>
</dbReference>
<dbReference type="Pfam" id="PF00550">
    <property type="entry name" value="PP-binding"/>
    <property type="match status" value="1"/>
</dbReference>
<protein>
    <submittedName>
        <fullName evidence="2">Acyl carrier protein</fullName>
    </submittedName>
</protein>
<organism evidence="2 3">
    <name type="scientific">Micromonospora luteifusca</name>
    <dbReference type="NCBI Taxonomy" id="709860"/>
    <lineage>
        <taxon>Bacteria</taxon>
        <taxon>Bacillati</taxon>
        <taxon>Actinomycetota</taxon>
        <taxon>Actinomycetes</taxon>
        <taxon>Micromonosporales</taxon>
        <taxon>Micromonosporaceae</taxon>
        <taxon>Micromonospora</taxon>
    </lineage>
</organism>
<evidence type="ECO:0000313" key="2">
    <source>
        <dbReference type="EMBL" id="MBM7494163.1"/>
    </source>
</evidence>
<evidence type="ECO:0000259" key="1">
    <source>
        <dbReference type="PROSITE" id="PS50075"/>
    </source>
</evidence>
<dbReference type="InterPro" id="IPR036736">
    <property type="entry name" value="ACP-like_sf"/>
</dbReference>
<dbReference type="InterPro" id="IPR009081">
    <property type="entry name" value="PP-bd_ACP"/>
</dbReference>
<dbReference type="Proteomes" id="UP000764837">
    <property type="component" value="Unassembled WGS sequence"/>
</dbReference>
<reference evidence="2 3" key="1">
    <citation type="submission" date="2021-01" db="EMBL/GenBank/DDBJ databases">
        <title>Sequencing the genomes of 1000 actinobacteria strains.</title>
        <authorList>
            <person name="Klenk H.-P."/>
        </authorList>
    </citation>
    <scope>NUCLEOTIDE SEQUENCE [LARGE SCALE GENOMIC DNA]</scope>
    <source>
        <strain evidence="2 3">DSM 100204</strain>
    </source>
</reference>
<sequence length="54" mass="5530">MGLDSLGAVALIFDLEDELGVTLPDSAFSAGTFDTVATLWAAVDGESNRQPSAS</sequence>
<accession>A0ABS2M148</accession>